<reference evidence="2" key="1">
    <citation type="journal article" date="2019" name="Int. J. Syst. Evol. Microbiol.">
        <title>The Global Catalogue of Microorganisms (GCM) 10K type strain sequencing project: providing services to taxonomists for standard genome sequencing and annotation.</title>
        <authorList>
            <consortium name="The Broad Institute Genomics Platform"/>
            <consortium name="The Broad Institute Genome Sequencing Center for Infectious Disease"/>
            <person name="Wu L."/>
            <person name="Ma J."/>
        </authorList>
    </citation>
    <scope>NUCLEOTIDE SEQUENCE [LARGE SCALE GENOMIC DNA]</scope>
    <source>
        <strain evidence="2">JCM 10303</strain>
    </source>
</reference>
<accession>A0ABP3NBN9</accession>
<evidence type="ECO:0000313" key="2">
    <source>
        <dbReference type="Proteomes" id="UP001500729"/>
    </source>
</evidence>
<name>A0ABP3NBN9_SACER</name>
<dbReference type="RefSeq" id="WP_009946139.1">
    <property type="nucleotide sequence ID" value="NZ_BAAAGS010000029.1"/>
</dbReference>
<dbReference type="EMBL" id="BAAAGS010000029">
    <property type="protein sequence ID" value="GAA0538701.1"/>
    <property type="molecule type" value="Genomic_DNA"/>
</dbReference>
<comment type="caution">
    <text evidence="1">The sequence shown here is derived from an EMBL/GenBank/DDBJ whole genome shotgun (WGS) entry which is preliminary data.</text>
</comment>
<organism evidence="1 2">
    <name type="scientific">Saccharopolyspora erythraea</name>
    <name type="common">Streptomyces erythraeus</name>
    <dbReference type="NCBI Taxonomy" id="1836"/>
    <lineage>
        <taxon>Bacteria</taxon>
        <taxon>Bacillati</taxon>
        <taxon>Actinomycetota</taxon>
        <taxon>Actinomycetes</taxon>
        <taxon>Pseudonocardiales</taxon>
        <taxon>Pseudonocardiaceae</taxon>
        <taxon>Saccharopolyspora</taxon>
    </lineage>
</organism>
<gene>
    <name evidence="1" type="ORF">GCM10009533_42370</name>
</gene>
<sequence>MSRHRLEPRNPNNVREVVVGWDSPMRTFYAVVEDHSGAIPVDLGDSIEPVLRPGAVLDAVRPYAAIPPGLDDELLRDALADPGIRAA</sequence>
<proteinExistence type="predicted"/>
<dbReference type="Proteomes" id="UP001500729">
    <property type="component" value="Unassembled WGS sequence"/>
</dbReference>
<protein>
    <submittedName>
        <fullName evidence="1">Uncharacterized protein</fullName>
    </submittedName>
</protein>
<evidence type="ECO:0000313" key="1">
    <source>
        <dbReference type="EMBL" id="GAA0538701.1"/>
    </source>
</evidence>
<keyword evidence="2" id="KW-1185">Reference proteome</keyword>